<protein>
    <recommendedName>
        <fullName evidence="2">chitinase</fullName>
        <ecNumber evidence="2">3.2.1.14</ecNumber>
    </recommendedName>
</protein>
<dbReference type="EMBL" id="NSDJ01000001">
    <property type="protein sequence ID" value="RKF68341.1"/>
    <property type="molecule type" value="Genomic_DNA"/>
</dbReference>
<feature type="chain" id="PRO_5046327719" description="chitinase" evidence="9">
    <location>
        <begin position="24"/>
        <end position="965"/>
    </location>
</feature>
<dbReference type="Proteomes" id="UP000284853">
    <property type="component" value="Unassembled WGS sequence"/>
</dbReference>
<evidence type="ECO:0000256" key="8">
    <source>
        <dbReference type="RuleBase" id="RU000489"/>
    </source>
</evidence>
<dbReference type="CDD" id="cd12215">
    <property type="entry name" value="ChiC_BD"/>
    <property type="match status" value="1"/>
</dbReference>
<keyword evidence="4" id="KW-0146">Chitin degradation</keyword>
<dbReference type="SMART" id="SM00495">
    <property type="entry name" value="ChtBD3"/>
    <property type="match status" value="1"/>
</dbReference>
<dbReference type="InterPro" id="IPR011583">
    <property type="entry name" value="Chitinase_II/V-like_cat"/>
</dbReference>
<evidence type="ECO:0000256" key="6">
    <source>
        <dbReference type="ARBA" id="ARBA00023295"/>
    </source>
</evidence>
<keyword evidence="6 8" id="KW-0326">Glycosidase</keyword>
<name>A0ABX9PTH2_9GAMM</name>
<evidence type="ECO:0000256" key="9">
    <source>
        <dbReference type="SAM" id="SignalP"/>
    </source>
</evidence>
<gene>
    <name evidence="11" type="ORF">CKQ54_08165</name>
</gene>
<dbReference type="InterPro" id="IPR017853">
    <property type="entry name" value="GH"/>
</dbReference>
<dbReference type="SUPFAM" id="SSF51055">
    <property type="entry name" value="Carbohydrate binding domain"/>
    <property type="match status" value="1"/>
</dbReference>
<dbReference type="GeneID" id="302708775"/>
<dbReference type="EC" id="3.2.1.14" evidence="2"/>
<dbReference type="PROSITE" id="PS01095">
    <property type="entry name" value="GH18_1"/>
    <property type="match status" value="1"/>
</dbReference>
<dbReference type="PROSITE" id="PS51910">
    <property type="entry name" value="GH18_2"/>
    <property type="match status" value="1"/>
</dbReference>
<comment type="caution">
    <text evidence="11">The sequence shown here is derived from an EMBL/GenBank/DDBJ whole genome shotgun (WGS) entry which is preliminary data.</text>
</comment>
<feature type="signal peptide" evidence="9">
    <location>
        <begin position="1"/>
        <end position="23"/>
    </location>
</feature>
<evidence type="ECO:0000256" key="2">
    <source>
        <dbReference type="ARBA" id="ARBA00012729"/>
    </source>
</evidence>
<keyword evidence="7" id="KW-0624">Polysaccharide degradation</keyword>
<reference evidence="11 12" key="1">
    <citation type="submission" date="2017-08" db="EMBL/GenBank/DDBJ databases">
        <title>Comparative genomics of bacteria isolated from necrotic lesions of AOD affected trees.</title>
        <authorList>
            <person name="Doonan J."/>
            <person name="Denman S."/>
            <person name="Mcdonald J.E."/>
        </authorList>
    </citation>
    <scope>NUCLEOTIDE SEQUENCE [LARGE SCALE GENOMIC DNA]</scope>
    <source>
        <strain evidence="11 12">CIP 105588</strain>
    </source>
</reference>
<dbReference type="PANTHER" id="PTHR11177">
    <property type="entry name" value="CHITINASE"/>
    <property type="match status" value="1"/>
</dbReference>
<dbReference type="InterPro" id="IPR001223">
    <property type="entry name" value="Glyco_hydro18_cat"/>
</dbReference>
<proteinExistence type="predicted"/>
<dbReference type="RefSeq" id="WP_120160902.1">
    <property type="nucleotide sequence ID" value="NZ_NSDJ01000001.1"/>
</dbReference>
<dbReference type="GO" id="GO:0016787">
    <property type="term" value="F:hydrolase activity"/>
    <property type="evidence" value="ECO:0007669"/>
    <property type="project" value="UniProtKB-KW"/>
</dbReference>
<evidence type="ECO:0000313" key="12">
    <source>
        <dbReference type="Proteomes" id="UP000284853"/>
    </source>
</evidence>
<dbReference type="Pfam" id="PF00704">
    <property type="entry name" value="Glyco_hydro_18"/>
    <property type="match status" value="1"/>
</dbReference>
<dbReference type="SUPFAM" id="SSF51445">
    <property type="entry name" value="(Trans)glycosidases"/>
    <property type="match status" value="1"/>
</dbReference>
<organism evidence="11 12">
    <name type="scientific">Rahnella variigena</name>
    <dbReference type="NCBI Taxonomy" id="574964"/>
    <lineage>
        <taxon>Bacteria</taxon>
        <taxon>Pseudomonadati</taxon>
        <taxon>Pseudomonadota</taxon>
        <taxon>Gammaproteobacteria</taxon>
        <taxon>Enterobacterales</taxon>
        <taxon>Yersiniaceae</taxon>
        <taxon>Rahnella</taxon>
    </lineage>
</organism>
<dbReference type="InterPro" id="IPR011024">
    <property type="entry name" value="G_crystallin-like"/>
</dbReference>
<dbReference type="SUPFAM" id="SSF54556">
    <property type="entry name" value="Chitinase insertion domain"/>
    <property type="match status" value="1"/>
</dbReference>
<keyword evidence="9" id="KW-0732">Signal</keyword>
<dbReference type="InterPro" id="IPR050314">
    <property type="entry name" value="Glycosyl_Hydrlase_18"/>
</dbReference>
<dbReference type="InterPro" id="IPR001579">
    <property type="entry name" value="Glyco_hydro_18_chit_AS"/>
</dbReference>
<evidence type="ECO:0000256" key="1">
    <source>
        <dbReference type="ARBA" id="ARBA00000822"/>
    </source>
</evidence>
<accession>A0ABX9PTH2</accession>
<dbReference type="SUPFAM" id="SSF49695">
    <property type="entry name" value="gamma-Crystallin-like"/>
    <property type="match status" value="1"/>
</dbReference>
<keyword evidence="12" id="KW-1185">Reference proteome</keyword>
<dbReference type="Gene3D" id="3.10.50.10">
    <property type="match status" value="1"/>
</dbReference>
<comment type="catalytic activity">
    <reaction evidence="1">
        <text>Random endo-hydrolysis of N-acetyl-beta-D-glucosaminide (1-&gt;4)-beta-linkages in chitin and chitodextrins.</text>
        <dbReference type="EC" id="3.2.1.14"/>
    </reaction>
</comment>
<dbReference type="SMART" id="SM00636">
    <property type="entry name" value="Glyco_18"/>
    <property type="match status" value="1"/>
</dbReference>
<dbReference type="Gene3D" id="2.60.20.10">
    <property type="entry name" value="Crystallins"/>
    <property type="match status" value="2"/>
</dbReference>
<dbReference type="InterPro" id="IPR036573">
    <property type="entry name" value="CBM_sf_5/12"/>
</dbReference>
<keyword evidence="3 8" id="KW-0378">Hydrolase</keyword>
<evidence type="ECO:0000256" key="7">
    <source>
        <dbReference type="ARBA" id="ARBA00023326"/>
    </source>
</evidence>
<feature type="domain" description="GH18" evidence="10">
    <location>
        <begin position="160"/>
        <end position="523"/>
    </location>
</feature>
<evidence type="ECO:0000259" key="10">
    <source>
        <dbReference type="PROSITE" id="PS51910"/>
    </source>
</evidence>
<evidence type="ECO:0000256" key="5">
    <source>
        <dbReference type="ARBA" id="ARBA00023277"/>
    </source>
</evidence>
<dbReference type="Gene3D" id="3.20.20.80">
    <property type="entry name" value="Glycosidases"/>
    <property type="match status" value="1"/>
</dbReference>
<evidence type="ECO:0000313" key="11">
    <source>
        <dbReference type="EMBL" id="RKF68341.1"/>
    </source>
</evidence>
<sequence>MRLNKLTAAILFSAIGFPIISSAATVAGNDETNTFSGLDYSMMITKDGGHTWTAYTDASQNNFPGTVLAEVAPKQELAIISEDYDPNRTYKGGDTVRFLGYYWTAQWWVDQGISPGTDPVWKSGDAINIKPYATFQFTPYTGQNAIDLQNREKANVAAQRKVIGYFPEWGVYEAHNFFTPDKVDYSGLTHLNYGFAVVKDGVVTMHDTDKAPGLIKDLDKRTEAANVAHMISVGGWNNSQEGVFENATATDAGLEKLANSMVSYMAQWNFDGLDIDWEYPDTEAEKAQFTKLIQSLRSKLDAQGLKDDKYYQLSAAVTTNHNNIQYINPAVTAPLLDSVNVMAYDIHGAFDPLTGHNAPLFENSHDEDKDLNVADTMTAYADTWQVPKAKLMMGIPYYGRGWGHVPGTEIIAGLPGMFNTGAASVKGAWDDADQLTGTNPWYVLKQKLNTGEYTRYWDSESHVPYLYSKTKQEFLTYDDPQSIKEKVDYINAQGFGGAILWDISGDTPEHELGNIVKEVKNTALPDDSDVPVQPDVDPIIDKDDLKGILVSLLNGQTKVIVNLDANKLKSGYGFTASVDGNYLFNSDGSKSVNNTVGRFGKEVSLSSSFDATSRLKVGSVITVTRDYPNKAVLGELTVTQDMLDGNNPVMSDGTVSSISVSKVNNVPYVFVDFDKAILHSADGSSYVAKVINDDKKKGNSIFNCDNGKCAYSTVTEDSSVSHVKSDERDISLGETVVIERISPNPATVAKIVVTSFDPQPQPEPEPEPEPEQVHGLKATLFQNGNATGDSLDITGDIDCLDTVKMKNGTDANDAVSSLTVPKSSLGIYLFTDCHFKGSSYSYIYFKSKPLYDMTQSGIDMNKAASSVQVVKAIAYDGYYNGQSINIMGDTPLLDGGYEYWEYMPNFGSKMSSIKVAEGYNARIYSERDYRGSYIDVKSGEQIPDLKKLSFDNKALSIKFSIDKTK</sequence>
<dbReference type="InterPro" id="IPR029070">
    <property type="entry name" value="Chitinase_insertion_sf"/>
</dbReference>
<dbReference type="PANTHER" id="PTHR11177:SF317">
    <property type="entry name" value="CHITINASE 12-RELATED"/>
    <property type="match status" value="1"/>
</dbReference>
<dbReference type="Gene3D" id="2.10.10.20">
    <property type="entry name" value="Carbohydrate-binding module superfamily 5/12"/>
    <property type="match status" value="1"/>
</dbReference>
<keyword evidence="5" id="KW-0119">Carbohydrate metabolism</keyword>
<dbReference type="InterPro" id="IPR003610">
    <property type="entry name" value="CBM5/12"/>
</dbReference>
<evidence type="ECO:0000256" key="3">
    <source>
        <dbReference type="ARBA" id="ARBA00022801"/>
    </source>
</evidence>
<evidence type="ECO:0000256" key="4">
    <source>
        <dbReference type="ARBA" id="ARBA00023024"/>
    </source>
</evidence>